<keyword evidence="3" id="KW-1185">Reference proteome</keyword>
<evidence type="ECO:0000313" key="2">
    <source>
        <dbReference type="EMBL" id="GAB69492.1"/>
    </source>
</evidence>
<evidence type="ECO:0000256" key="1">
    <source>
        <dbReference type="SAM" id="Phobius"/>
    </source>
</evidence>
<dbReference type="KEGG" id="pcy:PCYB_002410"/>
<proteinExistence type="predicted"/>
<protein>
    <submittedName>
        <fullName evidence="2">Uncharacterized protein</fullName>
    </submittedName>
</protein>
<keyword evidence="1" id="KW-1133">Transmembrane helix</keyword>
<dbReference type="GeneID" id="14696034"/>
<reference evidence="2 3" key="1">
    <citation type="journal article" date="2012" name="Nat. Genet.">
        <title>Plasmodium cynomolgi genome sequences provide insight into Plasmodium vivax and the monkey malaria clade.</title>
        <authorList>
            <person name="Tachibana S."/>
            <person name="Sullivan S.A."/>
            <person name="Kawai S."/>
            <person name="Nakamura S."/>
            <person name="Kim H.R."/>
            <person name="Goto N."/>
            <person name="Arisue N."/>
            <person name="Palacpac N.M.Q."/>
            <person name="Honma H."/>
            <person name="Yagi M."/>
            <person name="Tougan T."/>
            <person name="Katakai Y."/>
            <person name="Kaneko O."/>
            <person name="Mita T."/>
            <person name="Kita K."/>
            <person name="Yasutomi Y."/>
            <person name="Sutton P.L."/>
            <person name="Shakhbatyan R."/>
            <person name="Horii T."/>
            <person name="Yasunaga T."/>
            <person name="Barnwell J.W."/>
            <person name="Escalante A.A."/>
            <person name="Carlton J.M."/>
            <person name="Tanabe K."/>
        </authorList>
    </citation>
    <scope>NUCLEOTIDE SEQUENCE [LARGE SCALE GENOMIC DNA]</scope>
    <source>
        <strain evidence="2 3">B</strain>
    </source>
</reference>
<dbReference type="OrthoDB" id="10470254at2759"/>
<dbReference type="RefSeq" id="XP_004227710.1">
    <property type="nucleotide sequence ID" value="XM_004227662.1"/>
</dbReference>
<evidence type="ECO:0000313" key="3">
    <source>
        <dbReference type="Proteomes" id="UP000006319"/>
    </source>
</evidence>
<feature type="transmembrane region" description="Helical" evidence="1">
    <location>
        <begin position="77"/>
        <end position="96"/>
    </location>
</feature>
<accession>K6VJC8</accession>
<name>K6VJC8_PLACD</name>
<keyword evidence="1" id="KW-0472">Membrane</keyword>
<feature type="transmembrane region" description="Helical" evidence="1">
    <location>
        <begin position="144"/>
        <end position="168"/>
    </location>
</feature>
<keyword evidence="1" id="KW-0812">Transmembrane</keyword>
<dbReference type="VEuPathDB" id="PlasmoDB:PCYB_002410"/>
<dbReference type="AlphaFoldDB" id="K6VJC8"/>
<gene>
    <name evidence="2" type="ORF">PCYB_002410</name>
</gene>
<dbReference type="Proteomes" id="UP000006319">
    <property type="component" value="Unassembled WGS sequence"/>
</dbReference>
<dbReference type="EMBL" id="DF157223">
    <property type="protein sequence ID" value="GAB69492.1"/>
    <property type="molecule type" value="Genomic_DNA"/>
</dbReference>
<sequence length="231" mass="27113">MQKNKIIFNRSSEECKKFLCDSVYYKKCEACIHNSGMSIKNRNELKKCNSRCSPNEFICKLFNYLPISLYNKVMTSFIKLIRIYELFILQFTVVMANQEETGKNNNIINSIKEYPSMVWNKYTELLEKICNGIGLENKYNEEYIAIPVAVFAIVLFFCIICLICYMCCCKKSCCKKKESDNSDVDCEQFIMGPSEQMYNAMYQGQMMQPQMISGGMAFPQMYPQMYYQQMY</sequence>
<dbReference type="OMA" id="CTHRTNG"/>
<organism evidence="2 3">
    <name type="scientific">Plasmodium cynomolgi (strain B)</name>
    <dbReference type="NCBI Taxonomy" id="1120755"/>
    <lineage>
        <taxon>Eukaryota</taxon>
        <taxon>Sar</taxon>
        <taxon>Alveolata</taxon>
        <taxon>Apicomplexa</taxon>
        <taxon>Aconoidasida</taxon>
        <taxon>Haemosporida</taxon>
        <taxon>Plasmodiidae</taxon>
        <taxon>Plasmodium</taxon>
        <taxon>Plasmodium (Plasmodium)</taxon>
    </lineage>
</organism>